<feature type="region of interest" description="Disordered" evidence="1">
    <location>
        <begin position="1"/>
        <end position="85"/>
    </location>
</feature>
<dbReference type="AlphaFoldDB" id="K3XZD6"/>
<evidence type="ECO:0000313" key="2">
    <source>
        <dbReference type="EnsemblPlants" id="KQL09131"/>
    </source>
</evidence>
<dbReference type="HOGENOM" id="CLU_1328360_0_0_1"/>
<feature type="compositionally biased region" description="Gly residues" evidence="1">
    <location>
        <begin position="155"/>
        <end position="166"/>
    </location>
</feature>
<evidence type="ECO:0000256" key="1">
    <source>
        <dbReference type="SAM" id="MobiDB-lite"/>
    </source>
</evidence>
<sequence length="207" mass="20775">MGPTISTPPLPHGPDNLLPLSPPLALGTAAARGKTRRQRHSERSASREPRHGHQRSSGAGHERGWLHPLKTGGHARPTSISSAPSRFRPCAAEELAEVVAQGARSFATGLSSLPSAQVSSAGMRGSRWNGAEQGRMGVRGRAAAGMSRGGADRWSGGGAGPHGGRGQAAAVMSRGGAGSHGGGSGPRRYGGAGGAGSRPASLLGRLG</sequence>
<name>K3XZD6_SETIT</name>
<protein>
    <submittedName>
        <fullName evidence="2">Uncharacterized protein</fullName>
    </submittedName>
</protein>
<dbReference type="Gramene" id="KQL09131">
    <property type="protein sequence ID" value="KQL09131"/>
    <property type="gene ID" value="SETIT_007297mg"/>
</dbReference>
<feature type="compositionally biased region" description="Low complexity" evidence="1">
    <location>
        <begin position="197"/>
        <end position="207"/>
    </location>
</feature>
<proteinExistence type="predicted"/>
<organism evidence="2 3">
    <name type="scientific">Setaria italica</name>
    <name type="common">Foxtail millet</name>
    <name type="synonym">Panicum italicum</name>
    <dbReference type="NCBI Taxonomy" id="4555"/>
    <lineage>
        <taxon>Eukaryota</taxon>
        <taxon>Viridiplantae</taxon>
        <taxon>Streptophyta</taxon>
        <taxon>Embryophyta</taxon>
        <taxon>Tracheophyta</taxon>
        <taxon>Spermatophyta</taxon>
        <taxon>Magnoliopsida</taxon>
        <taxon>Liliopsida</taxon>
        <taxon>Poales</taxon>
        <taxon>Poaceae</taxon>
        <taxon>PACMAD clade</taxon>
        <taxon>Panicoideae</taxon>
        <taxon>Panicodae</taxon>
        <taxon>Paniceae</taxon>
        <taxon>Cenchrinae</taxon>
        <taxon>Setaria</taxon>
    </lineage>
</organism>
<accession>K3XZD6</accession>
<evidence type="ECO:0000313" key="3">
    <source>
        <dbReference type="Proteomes" id="UP000004995"/>
    </source>
</evidence>
<dbReference type="EnsemblPlants" id="KQL09131">
    <property type="protein sequence ID" value="KQL09131"/>
    <property type="gene ID" value="SETIT_007297mg"/>
</dbReference>
<feature type="compositionally biased region" description="Gly residues" evidence="1">
    <location>
        <begin position="175"/>
        <end position="196"/>
    </location>
</feature>
<reference evidence="3" key="1">
    <citation type="journal article" date="2012" name="Nat. Biotechnol.">
        <title>Reference genome sequence of the model plant Setaria.</title>
        <authorList>
            <person name="Bennetzen J.L."/>
            <person name="Schmutz J."/>
            <person name="Wang H."/>
            <person name="Percifield R."/>
            <person name="Hawkins J."/>
            <person name="Pontaroli A.C."/>
            <person name="Estep M."/>
            <person name="Feng L."/>
            <person name="Vaughn J.N."/>
            <person name="Grimwood J."/>
            <person name="Jenkins J."/>
            <person name="Barry K."/>
            <person name="Lindquist E."/>
            <person name="Hellsten U."/>
            <person name="Deshpande S."/>
            <person name="Wang X."/>
            <person name="Wu X."/>
            <person name="Mitros T."/>
            <person name="Triplett J."/>
            <person name="Yang X."/>
            <person name="Ye C.Y."/>
            <person name="Mauro-Herrera M."/>
            <person name="Wang L."/>
            <person name="Li P."/>
            <person name="Sharma M."/>
            <person name="Sharma R."/>
            <person name="Ronald P.C."/>
            <person name="Panaud O."/>
            <person name="Kellogg E.A."/>
            <person name="Brutnell T.P."/>
            <person name="Doust A.N."/>
            <person name="Tuskan G.A."/>
            <person name="Rokhsar D."/>
            <person name="Devos K.M."/>
        </authorList>
    </citation>
    <scope>NUCLEOTIDE SEQUENCE [LARGE SCALE GENOMIC DNA]</scope>
    <source>
        <strain evidence="3">cv. Yugu1</strain>
    </source>
</reference>
<feature type="compositionally biased region" description="Basic and acidic residues" evidence="1">
    <location>
        <begin position="41"/>
        <end position="51"/>
    </location>
</feature>
<dbReference type="EMBL" id="AGNK02002185">
    <property type="status" value="NOT_ANNOTATED_CDS"/>
    <property type="molecule type" value="Genomic_DNA"/>
</dbReference>
<feature type="region of interest" description="Disordered" evidence="1">
    <location>
        <begin position="142"/>
        <end position="207"/>
    </location>
</feature>
<dbReference type="Proteomes" id="UP000004995">
    <property type="component" value="Unassembled WGS sequence"/>
</dbReference>
<keyword evidence="3" id="KW-1185">Reference proteome</keyword>
<feature type="compositionally biased region" description="Pro residues" evidence="1">
    <location>
        <begin position="1"/>
        <end position="12"/>
    </location>
</feature>
<dbReference type="InParanoid" id="K3XZD6"/>
<reference evidence="2" key="2">
    <citation type="submission" date="2018-08" db="UniProtKB">
        <authorList>
            <consortium name="EnsemblPlants"/>
        </authorList>
    </citation>
    <scope>IDENTIFICATION</scope>
    <source>
        <strain evidence="2">Yugu1</strain>
    </source>
</reference>